<dbReference type="KEGG" id="csb:CLSA_c00140"/>
<dbReference type="SUPFAM" id="SSF75500">
    <property type="entry name" value="Putative transcriptional regulator TM1602, C-terminal domain"/>
    <property type="match status" value="1"/>
</dbReference>
<evidence type="ECO:0000256" key="1">
    <source>
        <dbReference type="PIRSR" id="PIRSR037847-1"/>
    </source>
</evidence>
<dbReference type="InterPro" id="IPR004173">
    <property type="entry name" value="3H_domain"/>
</dbReference>
<dbReference type="SUPFAM" id="SSF46785">
    <property type="entry name" value="Winged helix' DNA-binding domain"/>
    <property type="match status" value="1"/>
</dbReference>
<evidence type="ECO:0000259" key="3">
    <source>
        <dbReference type="Pfam" id="PF08279"/>
    </source>
</evidence>
<dbReference type="EMBL" id="CP006721">
    <property type="protein sequence ID" value="AGX41092.1"/>
    <property type="molecule type" value="Genomic_DNA"/>
</dbReference>
<gene>
    <name evidence="4" type="primary">niaR</name>
    <name evidence="4" type="ORF">CLSA_c00140</name>
</gene>
<reference evidence="4 5" key="1">
    <citation type="journal article" date="2013" name="Genome Announc.">
        <title>Complete Genome Sequence of the Solvent Producer Clostridium saccharobutylicum NCP262 (DSM 13864).</title>
        <authorList>
            <person name="Poehlein A."/>
            <person name="Hartwich K."/>
            <person name="Krabben P."/>
            <person name="Ehrenreich A."/>
            <person name="Liebl W."/>
            <person name="Durre P."/>
            <person name="Gottschalk G."/>
            <person name="Daniel R."/>
        </authorList>
    </citation>
    <scope>NUCLEOTIDE SEQUENCE [LARGE SCALE GENOMIC DNA]</scope>
    <source>
        <strain evidence="4">DSM 13864</strain>
    </source>
</reference>
<name>U5MNT6_CLOSA</name>
<keyword evidence="1" id="KW-0479">Metal-binding</keyword>
<dbReference type="InterPro" id="IPR026043">
    <property type="entry name" value="NadR"/>
</dbReference>
<feature type="binding site" evidence="1">
    <location>
        <position position="75"/>
    </location>
    <ligand>
        <name>Ni(2+)</name>
        <dbReference type="ChEBI" id="CHEBI:49786"/>
    </ligand>
</feature>
<keyword evidence="1" id="KW-0533">Nickel</keyword>
<feature type="binding site" evidence="1">
    <location>
        <position position="144"/>
    </location>
    <ligand>
        <name>Ni(2+)</name>
        <dbReference type="ChEBI" id="CHEBI:49786"/>
    </ligand>
</feature>
<dbReference type="AlphaFoldDB" id="U5MNT6"/>
<feature type="domain" description="Helix-turn-helix type 11" evidence="3">
    <location>
        <begin position="6"/>
        <end position="59"/>
    </location>
</feature>
<dbReference type="eggNOG" id="COG1827">
    <property type="taxonomic scope" value="Bacteria"/>
</dbReference>
<dbReference type="InterPro" id="IPR036390">
    <property type="entry name" value="WH_DNA-bd_sf"/>
</dbReference>
<feature type="binding site" evidence="1">
    <location>
        <position position="142"/>
    </location>
    <ligand>
        <name>Ni(2+)</name>
        <dbReference type="ChEBI" id="CHEBI:49786"/>
    </ligand>
</feature>
<dbReference type="GeneID" id="55472590"/>
<dbReference type="InterPro" id="IPR035922">
    <property type="entry name" value="3H_dom_sf"/>
</dbReference>
<dbReference type="PATRIC" id="fig|1345695.10.peg.485"/>
<evidence type="ECO:0000313" key="5">
    <source>
        <dbReference type="Proteomes" id="UP000017118"/>
    </source>
</evidence>
<feature type="domain" description="3H" evidence="2">
    <location>
        <begin position="71"/>
        <end position="166"/>
    </location>
</feature>
<dbReference type="InterPro" id="IPR036388">
    <property type="entry name" value="WH-like_DNA-bd_sf"/>
</dbReference>
<dbReference type="OrthoDB" id="9792661at2"/>
<evidence type="ECO:0000313" key="4">
    <source>
        <dbReference type="EMBL" id="AGX41092.1"/>
    </source>
</evidence>
<organism evidence="4 5">
    <name type="scientific">Clostridium saccharobutylicum DSM 13864</name>
    <dbReference type="NCBI Taxonomy" id="1345695"/>
    <lineage>
        <taxon>Bacteria</taxon>
        <taxon>Bacillati</taxon>
        <taxon>Bacillota</taxon>
        <taxon>Clostridia</taxon>
        <taxon>Eubacteriales</taxon>
        <taxon>Clostridiaceae</taxon>
        <taxon>Clostridium</taxon>
    </lineage>
</organism>
<dbReference type="RefSeq" id="WP_022743391.1">
    <property type="nucleotide sequence ID" value="NC_022571.1"/>
</dbReference>
<dbReference type="PANTHER" id="PTHR40068:SF1">
    <property type="entry name" value="TRANSCRIPTION REPRESSOR NIAR-RELATED"/>
    <property type="match status" value="1"/>
</dbReference>
<dbReference type="PANTHER" id="PTHR40068">
    <property type="entry name" value="TRANSCRIPTION REPRESSOR NIAR-RELATED"/>
    <property type="match status" value="1"/>
</dbReference>
<keyword evidence="5" id="KW-1185">Reference proteome</keyword>
<protein>
    <submittedName>
        <fullName evidence="4">Transcription repressor NiaR</fullName>
    </submittedName>
</protein>
<dbReference type="Gene3D" id="1.10.10.10">
    <property type="entry name" value="Winged helix-like DNA-binding domain superfamily/Winged helix DNA-binding domain"/>
    <property type="match status" value="1"/>
</dbReference>
<accession>U5MNT6</accession>
<proteinExistence type="predicted"/>
<evidence type="ECO:0000259" key="2">
    <source>
        <dbReference type="Pfam" id="PF02829"/>
    </source>
</evidence>
<feature type="binding site" evidence="1">
    <location>
        <position position="83"/>
    </location>
    <ligand>
        <name>Ni(2+)</name>
        <dbReference type="ChEBI" id="CHEBI:49786"/>
    </ligand>
</feature>
<dbReference type="Pfam" id="PF08279">
    <property type="entry name" value="HTH_11"/>
    <property type="match status" value="1"/>
</dbReference>
<dbReference type="InterPro" id="IPR013196">
    <property type="entry name" value="HTH_11"/>
</dbReference>
<sequence>MNSIERRDSIIKLLLESNKPLKGTTIAEKYAVTRQVIVKDIAILRAKGENIIATPDGYIVNNNEGKVKAIIAVTHDKEQMFEEMSIVIKYGGIIEDVIVEHPLYGEIKGMLMIKNFNELNKFIIKYKEQKAKLLSVLTNGVHLHTIAADTEDDIELIISELKERNFVVSD</sequence>
<dbReference type="PIRSF" id="PIRSF037847">
    <property type="entry name" value="NiaR"/>
    <property type="match status" value="1"/>
</dbReference>
<dbReference type="Proteomes" id="UP000017118">
    <property type="component" value="Chromosome"/>
</dbReference>
<dbReference type="Pfam" id="PF02829">
    <property type="entry name" value="3H"/>
    <property type="match status" value="1"/>
</dbReference>
<dbReference type="Gene3D" id="3.30.1340.20">
    <property type="entry name" value="3H domain"/>
    <property type="match status" value="1"/>
</dbReference>
<dbReference type="GO" id="GO:0046872">
    <property type="term" value="F:metal ion binding"/>
    <property type="evidence" value="ECO:0007669"/>
    <property type="project" value="UniProtKB-KW"/>
</dbReference>
<dbReference type="HOGENOM" id="CLU_108798_0_0_9"/>